<evidence type="ECO:0000256" key="3">
    <source>
        <dbReference type="ARBA" id="ARBA00023239"/>
    </source>
</evidence>
<dbReference type="RefSeq" id="WP_067299576.1">
    <property type="nucleotide sequence ID" value="NZ_CP016279.1"/>
</dbReference>
<dbReference type="Gene3D" id="3.40.50.970">
    <property type="match status" value="2"/>
</dbReference>
<dbReference type="STRING" id="68214.AVL59_02545"/>
<evidence type="ECO:0000256" key="2">
    <source>
        <dbReference type="ARBA" id="ARBA00023052"/>
    </source>
</evidence>
<dbReference type="InterPro" id="IPR011766">
    <property type="entry name" value="TPP_enzyme_TPP-bd"/>
</dbReference>
<dbReference type="Proteomes" id="UP001519309">
    <property type="component" value="Unassembled WGS sequence"/>
</dbReference>
<dbReference type="GO" id="GO:0032923">
    <property type="term" value="P:organic phosphonate biosynthetic process"/>
    <property type="evidence" value="ECO:0007669"/>
    <property type="project" value="InterPro"/>
</dbReference>
<dbReference type="KEGG" id="sgs:AVL59_02545"/>
<evidence type="ECO:0000313" key="7">
    <source>
        <dbReference type="EMBL" id="ANP48596.1"/>
    </source>
</evidence>
<sequence>MTAEAAGGSEAFLAGLEAIGVSLVSGVPCSYFKEPIRRLEQHPRIRYVPAVNEGSALAIAAGARLTGETAAVVAQNSGFGNLVNPLTSLALPYRIPLLVFVSMRGWPTADAGEPQHHWMGKVVPPWLESLEVPYWWLTTDGPSPDAVVKEAGTVLESGRTAFVLVGKGALKDAGAAPAPDPAAPRASVPDRDDLVDAVLAEVREERILSTTGYLSRTLYNRGDRPGNFYMQGSMGHVAGLALGAALARPEERFVVLDGDGSALMHLGSLATVGHFTPANLVHVVFDNQAYDSTGGQPTTSATTDFAAVARACGYRQVRRVGTAAGLRPALRALLDAPGPGLLAVDGKVGGAPCERASNSLSVAGIATRFAAQHRSAGAHGGASGGHREQT</sequence>
<reference evidence="8 10" key="2">
    <citation type="submission" date="2021-03" db="EMBL/GenBank/DDBJ databases">
        <title>Genomic Encyclopedia of Type Strains, Phase IV (KMG-IV): sequencing the most valuable type-strain genomes for metagenomic binning, comparative biology and taxonomic classification.</title>
        <authorList>
            <person name="Goeker M."/>
        </authorList>
    </citation>
    <scope>NUCLEOTIDE SEQUENCE [LARGE SCALE GENOMIC DNA]</scope>
    <source>
        <strain evidence="8 10">DSM 40499</strain>
    </source>
</reference>
<dbReference type="GO" id="GO:0030976">
    <property type="term" value="F:thiamine pyrophosphate binding"/>
    <property type="evidence" value="ECO:0007669"/>
    <property type="project" value="InterPro"/>
</dbReference>
<keyword evidence="7" id="KW-0670">Pyruvate</keyword>
<dbReference type="InterPro" id="IPR029061">
    <property type="entry name" value="THDP-binding"/>
</dbReference>
<dbReference type="EMBL" id="JAGGLP010000022">
    <property type="protein sequence ID" value="MBP2054498.1"/>
    <property type="molecule type" value="Genomic_DNA"/>
</dbReference>
<evidence type="ECO:0000259" key="6">
    <source>
        <dbReference type="Pfam" id="PF02776"/>
    </source>
</evidence>
<proteinExistence type="predicted"/>
<dbReference type="SUPFAM" id="SSF52518">
    <property type="entry name" value="Thiamin diphosphate-binding fold (THDP-binding)"/>
    <property type="match status" value="2"/>
</dbReference>
<feature type="domain" description="Thiamine pyrophosphate enzyme N-terminal TPP-binding" evidence="6">
    <location>
        <begin position="8"/>
        <end position="112"/>
    </location>
</feature>
<dbReference type="PROSITE" id="PS00187">
    <property type="entry name" value="TPP_ENZYMES"/>
    <property type="match status" value="1"/>
</dbReference>
<dbReference type="NCBIfam" id="TIGR03297">
    <property type="entry name" value="Ppyr-DeCO2ase"/>
    <property type="match status" value="1"/>
</dbReference>
<dbReference type="Pfam" id="PF02775">
    <property type="entry name" value="TPP_enzyme_C"/>
    <property type="match status" value="1"/>
</dbReference>
<dbReference type="InterPro" id="IPR017684">
    <property type="entry name" value="Phosphono-pyrv_decarboxylase"/>
</dbReference>
<dbReference type="PANTHER" id="PTHR42818:SF1">
    <property type="entry name" value="SULFOPYRUVATE DECARBOXYLASE"/>
    <property type="match status" value="1"/>
</dbReference>
<dbReference type="InterPro" id="IPR012001">
    <property type="entry name" value="Thiamin_PyroP_enz_TPP-bd_dom"/>
</dbReference>
<dbReference type="EC" id="4.1.1.82" evidence="4"/>
<dbReference type="PANTHER" id="PTHR42818">
    <property type="entry name" value="SULFOPYRUVATE DECARBOXYLASE SUBUNIT ALPHA"/>
    <property type="match status" value="1"/>
</dbReference>
<dbReference type="Proteomes" id="UP000092659">
    <property type="component" value="Chromosome"/>
</dbReference>
<accession>A0A1B1APW1</accession>
<organism evidence="7 9">
    <name type="scientific">Streptomyces griseochromogenes</name>
    <dbReference type="NCBI Taxonomy" id="68214"/>
    <lineage>
        <taxon>Bacteria</taxon>
        <taxon>Bacillati</taxon>
        <taxon>Actinomycetota</taxon>
        <taxon>Actinomycetes</taxon>
        <taxon>Kitasatosporales</taxon>
        <taxon>Streptomycetaceae</taxon>
        <taxon>Streptomyces</taxon>
    </lineage>
</organism>
<name>A0A1B1APW1_9ACTN</name>
<evidence type="ECO:0000259" key="5">
    <source>
        <dbReference type="Pfam" id="PF02775"/>
    </source>
</evidence>
<dbReference type="InterPro" id="IPR051818">
    <property type="entry name" value="TPP_dependent_decarboxylase"/>
</dbReference>
<dbReference type="GO" id="GO:0000287">
    <property type="term" value="F:magnesium ion binding"/>
    <property type="evidence" value="ECO:0007669"/>
    <property type="project" value="InterPro"/>
</dbReference>
<keyword evidence="3 8" id="KW-0456">Lyase</keyword>
<dbReference type="GO" id="GO:0033980">
    <property type="term" value="F:phosphonopyruvate decarboxylase activity"/>
    <property type="evidence" value="ECO:0007669"/>
    <property type="project" value="UniProtKB-UniRule"/>
</dbReference>
<feature type="domain" description="Thiamine pyrophosphate enzyme TPP-binding" evidence="5">
    <location>
        <begin position="224"/>
        <end position="343"/>
    </location>
</feature>
<evidence type="ECO:0000256" key="4">
    <source>
        <dbReference type="NCBIfam" id="TIGR03297"/>
    </source>
</evidence>
<dbReference type="InterPro" id="IPR000399">
    <property type="entry name" value="TPP-bd_CS"/>
</dbReference>
<evidence type="ECO:0000313" key="9">
    <source>
        <dbReference type="Proteomes" id="UP000092659"/>
    </source>
</evidence>
<evidence type="ECO:0000313" key="10">
    <source>
        <dbReference type="Proteomes" id="UP001519309"/>
    </source>
</evidence>
<keyword evidence="10" id="KW-1185">Reference proteome</keyword>
<dbReference type="CDD" id="cd07035">
    <property type="entry name" value="TPP_PYR_POX_like"/>
    <property type="match status" value="1"/>
</dbReference>
<keyword evidence="2" id="KW-0786">Thiamine pyrophosphate</keyword>
<dbReference type="GO" id="GO:0017000">
    <property type="term" value="P:antibiotic biosynthetic process"/>
    <property type="evidence" value="ECO:0007669"/>
    <property type="project" value="UniProtKB-UniRule"/>
</dbReference>
<dbReference type="Pfam" id="PF02776">
    <property type="entry name" value="TPP_enzyme_N"/>
    <property type="match status" value="1"/>
</dbReference>
<reference evidence="7 9" key="1">
    <citation type="submission" date="2016-06" db="EMBL/GenBank/DDBJ databases">
        <title>Complete genome sequence of Streptomyces griseochromogenes ATCC 14511, the Blasticidin S producer.</title>
        <authorList>
            <person name="Wu L."/>
        </authorList>
    </citation>
    <scope>NUCLEOTIDE SEQUENCE [LARGE SCALE GENOMIC DNA]</scope>
    <source>
        <strain evidence="7 9">ATCC 14511</strain>
    </source>
</reference>
<dbReference type="OrthoDB" id="9785953at2"/>
<evidence type="ECO:0000256" key="1">
    <source>
        <dbReference type="ARBA" id="ARBA00022793"/>
    </source>
</evidence>
<keyword evidence="1" id="KW-0210">Decarboxylase</keyword>
<dbReference type="AlphaFoldDB" id="A0A1B1APW1"/>
<evidence type="ECO:0000313" key="8">
    <source>
        <dbReference type="EMBL" id="MBP2054498.1"/>
    </source>
</evidence>
<gene>
    <name evidence="7" type="ORF">AVL59_02545</name>
    <name evidence="8" type="ORF">J2Z21_007507</name>
</gene>
<protein>
    <recommendedName>
        <fullName evidence="4">Phosphonopyruvate decarboxylase</fullName>
        <ecNumber evidence="4">4.1.1.82</ecNumber>
    </recommendedName>
</protein>
<dbReference type="EMBL" id="CP016279">
    <property type="protein sequence ID" value="ANP48596.1"/>
    <property type="molecule type" value="Genomic_DNA"/>
</dbReference>